<organism evidence="2">
    <name type="scientific">Oceaniferula spumae</name>
    <dbReference type="NCBI Taxonomy" id="2979115"/>
    <lineage>
        <taxon>Bacteria</taxon>
        <taxon>Pseudomonadati</taxon>
        <taxon>Verrucomicrobiota</taxon>
        <taxon>Verrucomicrobiia</taxon>
        <taxon>Verrucomicrobiales</taxon>
        <taxon>Verrucomicrobiaceae</taxon>
        <taxon>Oceaniferula</taxon>
    </lineage>
</organism>
<accession>A0AAT9FJA3</accession>
<reference evidence="2" key="1">
    <citation type="submission" date="2024-07" db="EMBL/GenBank/DDBJ databases">
        <title>Complete genome sequence of Verrucomicrobiaceae bacterium NT6N.</title>
        <authorList>
            <person name="Huang C."/>
            <person name="Takami H."/>
            <person name="Hamasaki K."/>
        </authorList>
    </citation>
    <scope>NUCLEOTIDE SEQUENCE</scope>
    <source>
        <strain evidence="2">NT6N</strain>
    </source>
</reference>
<dbReference type="EMBL" id="AP026866">
    <property type="protein sequence ID" value="BDS06085.1"/>
    <property type="molecule type" value="Genomic_DNA"/>
</dbReference>
<evidence type="ECO:0008006" key="3">
    <source>
        <dbReference type="Google" id="ProtNLM"/>
    </source>
</evidence>
<gene>
    <name evidence="2" type="ORF">NT6N_11250</name>
</gene>
<keyword evidence="1" id="KW-0732">Signal</keyword>
<feature type="chain" id="PRO_5043692181" description="Alpha-galactosidase" evidence="1">
    <location>
        <begin position="19"/>
        <end position="950"/>
    </location>
</feature>
<dbReference type="KEGG" id="osu:NT6N_11250"/>
<dbReference type="AlphaFoldDB" id="A0AAT9FJA3"/>
<evidence type="ECO:0000313" key="2">
    <source>
        <dbReference type="EMBL" id="BDS06085.1"/>
    </source>
</evidence>
<sequence length="950" mass="106802">MKHLIIFLSLLAATSISAQLPSNYQLQQDWLIDNSGFVAKVTSDEAAKTLRIGNGLIQRTIDVRLGTTIHYLNQMTGEGIIRAVEPEGAVSIDGITYPIGGAEGQPNKAFLTQEWLEAMTPLKGALKLTDFKIGKPQERLKWKRSRHYASDAVWPPKGAYLRLDYSMPQVSEGKSHPDPLVDSSYGRPMLFEEDFKTLDKSWRIHTSKLHSRSSFNNEGKPGEIYTPPHTAVYAERDLPEGTEVAEATIHAGTDESTSWGPGIALVYSDRVIKFNLRPGGLAGVSRPVLGLYNGRSEEPNVSGNQKIDLSKPWTLRVRIGTNKLYFDAKPEGGAWTHFKALDIPNNLGKPKAFRVGKIAKDGNGSDASTEGELVRLRINQVAFYGAFDQAKLAAIKKKQSGQKDITVSVHYEIYDGVPLISKWVTVTNNTKKAINLDKFNAETLAVVEYANNVESRPGVPLPKPRMLHVETDMAFGGFTHQNANRHTVHWQTDKTYSSQVNYKLEQPCLLKVEPTFGPDQTIEPGNTFKSFQVFELVYDSEERERRGLALRKMYRTVAPWVTENPLMLHCKSSNETVVKKAIDQAAETGFEMVILSFGSGFDSENDSPAYLEKWKEINEYALNKGIHLGSYSLYSSRSAGKGNDIIPPKGMSNAHGKCPAITSEWGQAYIKKLYNLFDKTGFMVFENDGAYPGDVDVTARPPLQKGVTDSRWVHWRIWTDFYKHLRSKGVYFNLPDYFYLSGSNKCGMGYREVNWSLPREQQRIHTRQNIYDGTWEKTPSMGWMFVPLTQYHGGGAAATIEPLEKHLDHYEIMMRSNLGLGVQACYRGPRLYDTEKTKQMVTNTVAWYKKHRAILESDLIHGRRADGLDLDWMLHVNPTLKEKAFLSVYNPTDKELSKTIRVPLYYAGLRNKAMLSDNGQPATSIDLDTSARAEIKVTVPAQGYAYYIFN</sequence>
<protein>
    <recommendedName>
        <fullName evidence="3">Alpha-galactosidase</fullName>
    </recommendedName>
</protein>
<dbReference type="Gene3D" id="2.70.98.60">
    <property type="entry name" value="alpha-galactosidase from lactobacil brevis"/>
    <property type="match status" value="1"/>
</dbReference>
<evidence type="ECO:0000256" key="1">
    <source>
        <dbReference type="SAM" id="SignalP"/>
    </source>
</evidence>
<feature type="signal peptide" evidence="1">
    <location>
        <begin position="1"/>
        <end position="18"/>
    </location>
</feature>
<name>A0AAT9FJA3_9BACT</name>
<dbReference type="InterPro" id="IPR038417">
    <property type="entry name" value="Alpga-gal_N_sf"/>
</dbReference>
<proteinExistence type="predicted"/>